<gene>
    <name evidence="1" type="ORF">HMPREF0083_01763</name>
</gene>
<protein>
    <submittedName>
        <fullName evidence="1">Uncharacterized protein</fullName>
    </submittedName>
</protein>
<dbReference type="HOGENOM" id="CLU_213615_0_0_9"/>
<accession>U1WNG5</accession>
<evidence type="ECO:0000313" key="1">
    <source>
        <dbReference type="EMBL" id="ERI10149.1"/>
    </source>
</evidence>
<sequence>MDGSGRKNTRWPFFCRRAGASTLFFFRISSFQPHSPVKIPSVAYIGSIRLY</sequence>
<name>U1WNG5_ANEAE</name>
<dbReference type="EMBL" id="AWSJ01000119">
    <property type="protein sequence ID" value="ERI10149.1"/>
    <property type="molecule type" value="Genomic_DNA"/>
</dbReference>
<dbReference type="STRING" id="649747.HMPREF0083_01763"/>
<evidence type="ECO:0000313" key="2">
    <source>
        <dbReference type="Proteomes" id="UP000016511"/>
    </source>
</evidence>
<keyword evidence="2" id="KW-1185">Reference proteome</keyword>
<comment type="caution">
    <text evidence="1">The sequence shown here is derived from an EMBL/GenBank/DDBJ whole genome shotgun (WGS) entry which is preliminary data.</text>
</comment>
<dbReference type="Proteomes" id="UP000016511">
    <property type="component" value="Unassembled WGS sequence"/>
</dbReference>
<dbReference type="AlphaFoldDB" id="U1WNG5"/>
<reference evidence="1 2" key="1">
    <citation type="submission" date="2013-08" db="EMBL/GenBank/DDBJ databases">
        <authorList>
            <person name="Weinstock G."/>
            <person name="Sodergren E."/>
            <person name="Wylie T."/>
            <person name="Fulton L."/>
            <person name="Fulton R."/>
            <person name="Fronick C."/>
            <person name="O'Laughlin M."/>
            <person name="Godfrey J."/>
            <person name="Miner T."/>
            <person name="Herter B."/>
            <person name="Appelbaum E."/>
            <person name="Cordes M."/>
            <person name="Lek S."/>
            <person name="Wollam A."/>
            <person name="Pepin K.H."/>
            <person name="Palsikar V.B."/>
            <person name="Mitreva M."/>
            <person name="Wilson R.K."/>
        </authorList>
    </citation>
    <scope>NUCLEOTIDE SEQUENCE [LARGE SCALE GENOMIC DNA]</scope>
    <source>
        <strain evidence="1 2">ATCC 12856</strain>
    </source>
</reference>
<proteinExistence type="predicted"/>
<organism evidence="1 2">
    <name type="scientific">Aneurinibacillus aneurinilyticus ATCC 12856</name>
    <dbReference type="NCBI Taxonomy" id="649747"/>
    <lineage>
        <taxon>Bacteria</taxon>
        <taxon>Bacillati</taxon>
        <taxon>Bacillota</taxon>
        <taxon>Bacilli</taxon>
        <taxon>Bacillales</taxon>
        <taxon>Paenibacillaceae</taxon>
        <taxon>Aneurinibacillus group</taxon>
        <taxon>Aneurinibacillus</taxon>
    </lineage>
</organism>